<comment type="caution">
    <text evidence="1">The sequence shown here is derived from an EMBL/GenBank/DDBJ whole genome shotgun (WGS) entry which is preliminary data.</text>
</comment>
<dbReference type="EMBL" id="CM023482">
    <property type="protein sequence ID" value="KAH6939881.1"/>
    <property type="molecule type" value="Genomic_DNA"/>
</dbReference>
<accession>A0ACB7T0W4</accession>
<name>A0ACB7T0W4_HYAAI</name>
<gene>
    <name evidence="1" type="ORF">HPB50_021929</name>
</gene>
<sequence>MSFSGYRVSRPTLDPDFKQARGIATLIGNDVSFVERDTLTYKKGLESMFTEIIPSRALKAHLYILNLYSSPTDRLRNFTKLFTSAALQVKDRPLIVAGHGMGQPSQRDAGGSGTADNATMGGAARYTE</sequence>
<reference evidence="1" key="1">
    <citation type="submission" date="2020-05" db="EMBL/GenBank/DDBJ databases">
        <title>Large-scale comparative analyses of tick genomes elucidate their genetic diversity and vector capacities.</title>
        <authorList>
            <person name="Jia N."/>
            <person name="Wang J."/>
            <person name="Shi W."/>
            <person name="Du L."/>
            <person name="Sun Y."/>
            <person name="Zhan W."/>
            <person name="Jiang J."/>
            <person name="Wang Q."/>
            <person name="Zhang B."/>
            <person name="Ji P."/>
            <person name="Sakyi L.B."/>
            <person name="Cui X."/>
            <person name="Yuan T."/>
            <person name="Jiang B."/>
            <person name="Yang W."/>
            <person name="Lam T.T.-Y."/>
            <person name="Chang Q."/>
            <person name="Ding S."/>
            <person name="Wang X."/>
            <person name="Zhu J."/>
            <person name="Ruan X."/>
            <person name="Zhao L."/>
            <person name="Wei J."/>
            <person name="Que T."/>
            <person name="Du C."/>
            <person name="Cheng J."/>
            <person name="Dai P."/>
            <person name="Han X."/>
            <person name="Huang E."/>
            <person name="Gao Y."/>
            <person name="Liu J."/>
            <person name="Shao H."/>
            <person name="Ye R."/>
            <person name="Li L."/>
            <person name="Wei W."/>
            <person name="Wang X."/>
            <person name="Wang C."/>
            <person name="Yang T."/>
            <person name="Huo Q."/>
            <person name="Li W."/>
            <person name="Guo W."/>
            <person name="Chen H."/>
            <person name="Zhou L."/>
            <person name="Ni X."/>
            <person name="Tian J."/>
            <person name="Zhou Y."/>
            <person name="Sheng Y."/>
            <person name="Liu T."/>
            <person name="Pan Y."/>
            <person name="Xia L."/>
            <person name="Li J."/>
            <person name="Zhao F."/>
            <person name="Cao W."/>
        </authorList>
    </citation>
    <scope>NUCLEOTIDE SEQUENCE</scope>
    <source>
        <strain evidence="1">Hyas-2018</strain>
    </source>
</reference>
<protein>
    <submittedName>
        <fullName evidence="1">Uncharacterized protein</fullName>
    </submittedName>
</protein>
<keyword evidence="2" id="KW-1185">Reference proteome</keyword>
<evidence type="ECO:0000313" key="1">
    <source>
        <dbReference type="EMBL" id="KAH6939881.1"/>
    </source>
</evidence>
<proteinExistence type="predicted"/>
<evidence type="ECO:0000313" key="2">
    <source>
        <dbReference type="Proteomes" id="UP000821845"/>
    </source>
</evidence>
<dbReference type="Proteomes" id="UP000821845">
    <property type="component" value="Chromosome 2"/>
</dbReference>
<organism evidence="1 2">
    <name type="scientific">Hyalomma asiaticum</name>
    <name type="common">Tick</name>
    <dbReference type="NCBI Taxonomy" id="266040"/>
    <lineage>
        <taxon>Eukaryota</taxon>
        <taxon>Metazoa</taxon>
        <taxon>Ecdysozoa</taxon>
        <taxon>Arthropoda</taxon>
        <taxon>Chelicerata</taxon>
        <taxon>Arachnida</taxon>
        <taxon>Acari</taxon>
        <taxon>Parasitiformes</taxon>
        <taxon>Ixodida</taxon>
        <taxon>Ixodoidea</taxon>
        <taxon>Ixodidae</taxon>
        <taxon>Hyalomminae</taxon>
        <taxon>Hyalomma</taxon>
    </lineage>
</organism>